<feature type="region of interest" description="Disordered" evidence="1">
    <location>
        <begin position="1"/>
        <end position="30"/>
    </location>
</feature>
<organism evidence="2 3">
    <name type="scientific">Colletotrichum navitas</name>
    <dbReference type="NCBI Taxonomy" id="681940"/>
    <lineage>
        <taxon>Eukaryota</taxon>
        <taxon>Fungi</taxon>
        <taxon>Dikarya</taxon>
        <taxon>Ascomycota</taxon>
        <taxon>Pezizomycotina</taxon>
        <taxon>Sordariomycetes</taxon>
        <taxon>Hypocreomycetidae</taxon>
        <taxon>Glomerellales</taxon>
        <taxon>Glomerellaceae</taxon>
        <taxon>Colletotrichum</taxon>
        <taxon>Colletotrichum graminicola species complex</taxon>
    </lineage>
</organism>
<dbReference type="AlphaFoldDB" id="A0AAD8Q7N3"/>
<keyword evidence="3" id="KW-1185">Reference proteome</keyword>
<evidence type="ECO:0000313" key="3">
    <source>
        <dbReference type="Proteomes" id="UP001230504"/>
    </source>
</evidence>
<dbReference type="GeneID" id="85437107"/>
<name>A0AAD8Q7N3_9PEZI</name>
<sequence length="229" mass="25194">MTIQGERSATFLQAPIVPGEGDNEEEGPAHPAHLARRIIKPSGSNAPAFKLTRTLGCIKEGGSSPPRHGYPRPFVYSRDVQFSSLGPLSRTMTVARRRGHKQDTEIINPEWPSNQRNNRNPKACKFNRCGVMGSSPSQSPRGSALLPPCPLPETFRLSAIGECSNQTRPRASAIQSPWYRLRAQNKPPKEGVRGHSIEAPMTAYGQYCVPVHAMGSRPGMCHVWVMCRT</sequence>
<feature type="compositionally biased region" description="Polar residues" evidence="1">
    <location>
        <begin position="1"/>
        <end position="11"/>
    </location>
</feature>
<reference evidence="2" key="1">
    <citation type="submission" date="2021-06" db="EMBL/GenBank/DDBJ databases">
        <title>Comparative genomics, transcriptomics and evolutionary studies reveal genomic signatures of adaptation to plant cell wall in hemibiotrophic fungi.</title>
        <authorList>
            <consortium name="DOE Joint Genome Institute"/>
            <person name="Baroncelli R."/>
            <person name="Diaz J.F."/>
            <person name="Benocci T."/>
            <person name="Peng M."/>
            <person name="Battaglia E."/>
            <person name="Haridas S."/>
            <person name="Andreopoulos W."/>
            <person name="Labutti K."/>
            <person name="Pangilinan J."/>
            <person name="Floch G.L."/>
            <person name="Makela M.R."/>
            <person name="Henrissat B."/>
            <person name="Grigoriev I.V."/>
            <person name="Crouch J.A."/>
            <person name="De Vries R.P."/>
            <person name="Sukno S.A."/>
            <person name="Thon M.R."/>
        </authorList>
    </citation>
    <scope>NUCLEOTIDE SEQUENCE</scope>
    <source>
        <strain evidence="2">CBS 125086</strain>
    </source>
</reference>
<dbReference type="EMBL" id="JAHLJV010000008">
    <property type="protein sequence ID" value="KAK1597337.1"/>
    <property type="molecule type" value="Genomic_DNA"/>
</dbReference>
<comment type="caution">
    <text evidence="2">The sequence shown here is derived from an EMBL/GenBank/DDBJ whole genome shotgun (WGS) entry which is preliminary data.</text>
</comment>
<accession>A0AAD8Q7N3</accession>
<evidence type="ECO:0000256" key="1">
    <source>
        <dbReference type="SAM" id="MobiDB-lite"/>
    </source>
</evidence>
<gene>
    <name evidence="2" type="ORF">LY79DRAFT_381659</name>
</gene>
<proteinExistence type="predicted"/>
<dbReference type="RefSeq" id="XP_060418127.1">
    <property type="nucleotide sequence ID" value="XM_060552867.1"/>
</dbReference>
<protein>
    <submittedName>
        <fullName evidence="2">Uncharacterized protein</fullName>
    </submittedName>
</protein>
<dbReference type="Proteomes" id="UP001230504">
    <property type="component" value="Unassembled WGS sequence"/>
</dbReference>
<evidence type="ECO:0000313" key="2">
    <source>
        <dbReference type="EMBL" id="KAK1597337.1"/>
    </source>
</evidence>